<evidence type="ECO:0000313" key="2">
    <source>
        <dbReference type="Proteomes" id="UP001281761"/>
    </source>
</evidence>
<gene>
    <name evidence="1" type="ORF">BLNAU_23311</name>
</gene>
<comment type="caution">
    <text evidence="1">The sequence shown here is derived from an EMBL/GenBank/DDBJ whole genome shotgun (WGS) entry which is preliminary data.</text>
</comment>
<proteinExistence type="predicted"/>
<name>A0ABQ9WR17_9EUKA</name>
<reference evidence="1 2" key="1">
    <citation type="journal article" date="2022" name="bioRxiv">
        <title>Genomics of Preaxostyla Flagellates Illuminates Evolutionary Transitions and the Path Towards Mitochondrial Loss.</title>
        <authorList>
            <person name="Novak L.V.F."/>
            <person name="Treitli S.C."/>
            <person name="Pyrih J."/>
            <person name="Halakuc P."/>
            <person name="Pipaliya S.V."/>
            <person name="Vacek V."/>
            <person name="Brzon O."/>
            <person name="Soukal P."/>
            <person name="Eme L."/>
            <person name="Dacks J.B."/>
            <person name="Karnkowska A."/>
            <person name="Elias M."/>
            <person name="Hampl V."/>
        </authorList>
    </citation>
    <scope>NUCLEOTIDE SEQUENCE [LARGE SCALE GENOMIC DNA]</scope>
    <source>
        <strain evidence="1">NAU3</strain>
        <tissue evidence="1">Gut</tissue>
    </source>
</reference>
<evidence type="ECO:0000313" key="1">
    <source>
        <dbReference type="EMBL" id="KAK2941763.1"/>
    </source>
</evidence>
<dbReference type="EMBL" id="JARBJD010000467">
    <property type="protein sequence ID" value="KAK2941763.1"/>
    <property type="molecule type" value="Genomic_DNA"/>
</dbReference>
<accession>A0ABQ9WR17</accession>
<protein>
    <submittedName>
        <fullName evidence="1">Uncharacterized protein</fullName>
    </submittedName>
</protein>
<sequence length="75" mass="8633">MINVLIHPPLDDIGQHWTLRSNSFFEFTSIASYQILNVTIRATDHGINSSQCKKAAQTRCRMPSYLKRNDRHSSN</sequence>
<keyword evidence="2" id="KW-1185">Reference proteome</keyword>
<dbReference type="Proteomes" id="UP001281761">
    <property type="component" value="Unassembled WGS sequence"/>
</dbReference>
<organism evidence="1 2">
    <name type="scientific">Blattamonas nauphoetae</name>
    <dbReference type="NCBI Taxonomy" id="2049346"/>
    <lineage>
        <taxon>Eukaryota</taxon>
        <taxon>Metamonada</taxon>
        <taxon>Preaxostyla</taxon>
        <taxon>Oxymonadida</taxon>
        <taxon>Blattamonas</taxon>
    </lineage>
</organism>